<gene>
    <name evidence="1" type="ORF">XcfCFBP6167P_13940</name>
</gene>
<name>A0A808FHI0_XANCI</name>
<sequence length="102" mass="10520">MGQERASSAPAARAYGAWGATALLELAVTWAVRRTAEALPVGLAGAAAADLLCLDRWQRPASTFAEGHGSASAKMRWSHSCVRIGIAVAATVRRSGCQVVAA</sequence>
<proteinExistence type="predicted"/>
<dbReference type="AlphaFoldDB" id="A0A808FHI0"/>
<organism evidence="1">
    <name type="scientific">Xanthomonas citri pv. phaseoli var. fuscans</name>
    <dbReference type="NCBI Taxonomy" id="473423"/>
    <lineage>
        <taxon>Bacteria</taxon>
        <taxon>Pseudomonadati</taxon>
        <taxon>Pseudomonadota</taxon>
        <taxon>Gammaproteobacteria</taxon>
        <taxon>Lysobacterales</taxon>
        <taxon>Lysobacteraceae</taxon>
        <taxon>Xanthomonas</taxon>
    </lineage>
</organism>
<evidence type="ECO:0000313" key="1">
    <source>
        <dbReference type="EMBL" id="ATS89248.1"/>
    </source>
</evidence>
<accession>A0A808FHI0</accession>
<reference evidence="1" key="1">
    <citation type="journal article" date="2017" name="BMC Genomics">
        <title>Xanthomonas adaptation to common bean is associated with horizontal transfers of genes encoding TAL effectors.</title>
        <authorList>
            <person name="Ruh M."/>
            <person name="Briand M."/>
            <person name="Bonneau S."/>
            <person name="Jacques M.A."/>
            <person name="Chen N.W.G."/>
        </authorList>
    </citation>
    <scope>NUCLEOTIDE SEQUENCE [LARGE SCALE GENOMIC DNA]</scope>
    <source>
        <strain evidence="1">CFBP6167</strain>
    </source>
</reference>
<dbReference type="EMBL" id="CP021018">
    <property type="protein sequence ID" value="ATS89248.1"/>
    <property type="molecule type" value="Genomic_DNA"/>
</dbReference>
<protein>
    <submittedName>
        <fullName evidence="1">Uncharacterized protein</fullName>
    </submittedName>
</protein>